<dbReference type="EMBL" id="CP019698">
    <property type="protein sequence ID" value="AQS58406.1"/>
    <property type="molecule type" value="Genomic_DNA"/>
</dbReference>
<dbReference type="PANTHER" id="PTHR37168:SF2">
    <property type="entry name" value="CRISPR-ASSOCIATED EXONUCLEASE CAS4"/>
    <property type="match status" value="1"/>
</dbReference>
<comment type="function">
    <text evidence="9">CRISPR (clustered regularly interspaced short palindromic repeat) is an adaptive immune system that provides protection against mobile genetic elements (viruses, transposable elements and conjugative plasmids). CRISPR clusters contain sequences complementary to antecedent mobile elements and target invading nucleic acids. CRISPR clusters are transcribed and processed into CRISPR RNA (crRNA).</text>
</comment>
<keyword evidence="2 9" id="KW-0479">Metal-binding</keyword>
<dbReference type="NCBIfam" id="TIGR00372">
    <property type="entry name" value="cas4"/>
    <property type="match status" value="1"/>
</dbReference>
<keyword evidence="1 9" id="KW-0540">Nuclease</keyword>
<dbReference type="Gene3D" id="3.90.320.10">
    <property type="match status" value="1"/>
</dbReference>
<comment type="cofactor">
    <cofactor evidence="9">
        <name>Mg(2+)</name>
        <dbReference type="ChEBI" id="CHEBI:18420"/>
    </cofactor>
    <cofactor evidence="9">
        <name>Mn(2+)</name>
        <dbReference type="ChEBI" id="CHEBI:29035"/>
    </cofactor>
    <text evidence="9">Mg(2+) or Mn(2+) required for ssDNA cleavage activity.</text>
</comment>
<organism evidence="11 12">
    <name type="scientific">Desulforamulus ferrireducens</name>
    <dbReference type="NCBI Taxonomy" id="1833852"/>
    <lineage>
        <taxon>Bacteria</taxon>
        <taxon>Bacillati</taxon>
        <taxon>Bacillota</taxon>
        <taxon>Clostridia</taxon>
        <taxon>Eubacteriales</taxon>
        <taxon>Peptococcaceae</taxon>
        <taxon>Desulforamulus</taxon>
    </lineage>
</organism>
<keyword evidence="6 9" id="KW-0411">Iron-sulfur</keyword>
<evidence type="ECO:0000313" key="11">
    <source>
        <dbReference type="EMBL" id="AQS58406.1"/>
    </source>
</evidence>
<dbReference type="GO" id="GO:0004527">
    <property type="term" value="F:exonuclease activity"/>
    <property type="evidence" value="ECO:0007669"/>
    <property type="project" value="UniProtKB-KW"/>
</dbReference>
<keyword evidence="3 9" id="KW-0378">Hydrolase</keyword>
<keyword evidence="4 9" id="KW-0269">Exonuclease</keyword>
<dbReference type="EC" id="3.1.12.1" evidence="9"/>
<dbReference type="InterPro" id="IPR011604">
    <property type="entry name" value="PDDEXK-like_dom_sf"/>
</dbReference>
<dbReference type="RefSeq" id="WP_077713370.1">
    <property type="nucleotide sequence ID" value="NZ_CP019698.1"/>
</dbReference>
<evidence type="ECO:0000256" key="3">
    <source>
        <dbReference type="ARBA" id="ARBA00022801"/>
    </source>
</evidence>
<keyword evidence="12" id="KW-1185">Reference proteome</keyword>
<gene>
    <name evidence="11" type="ORF">B0537_04455</name>
</gene>
<dbReference type="InterPro" id="IPR013343">
    <property type="entry name" value="CRISPR-assoc_prot_Cas4"/>
</dbReference>
<evidence type="ECO:0000256" key="2">
    <source>
        <dbReference type="ARBA" id="ARBA00022723"/>
    </source>
</evidence>
<feature type="domain" description="DUF83" evidence="10">
    <location>
        <begin position="10"/>
        <end position="168"/>
    </location>
</feature>
<dbReference type="GO" id="GO:0051607">
    <property type="term" value="P:defense response to virus"/>
    <property type="evidence" value="ECO:0007669"/>
    <property type="project" value="UniProtKB-KW"/>
</dbReference>
<comment type="cofactor">
    <cofactor evidence="9">
        <name>iron-sulfur cluster</name>
        <dbReference type="ChEBI" id="CHEBI:30408"/>
    </cofactor>
</comment>
<keyword evidence="8 9" id="KW-0464">Manganese</keyword>
<dbReference type="PANTHER" id="PTHR37168">
    <property type="entry name" value="CRISPR-ASSOCIATED EXONUCLEASE CAS4"/>
    <property type="match status" value="1"/>
</dbReference>
<evidence type="ECO:0000259" key="10">
    <source>
        <dbReference type="Pfam" id="PF01930"/>
    </source>
</evidence>
<dbReference type="OrthoDB" id="9794720at2"/>
<comment type="similarity">
    <text evidence="9">Belongs to the CRISPR-associated exonuclease Cas4 family.</text>
</comment>
<evidence type="ECO:0000313" key="12">
    <source>
        <dbReference type="Proteomes" id="UP000189464"/>
    </source>
</evidence>
<evidence type="ECO:0000256" key="8">
    <source>
        <dbReference type="ARBA" id="ARBA00023211"/>
    </source>
</evidence>
<proteinExistence type="inferred from homology"/>
<evidence type="ECO:0000256" key="9">
    <source>
        <dbReference type="RuleBase" id="RU365022"/>
    </source>
</evidence>
<evidence type="ECO:0000256" key="5">
    <source>
        <dbReference type="ARBA" id="ARBA00023004"/>
    </source>
</evidence>
<name>A0A1S6IUG4_9FIRM</name>
<dbReference type="AlphaFoldDB" id="A0A1S6IUG4"/>
<evidence type="ECO:0000256" key="6">
    <source>
        <dbReference type="ARBA" id="ARBA00023014"/>
    </source>
</evidence>
<dbReference type="STRING" id="1833852.B0537_04455"/>
<reference evidence="11 12" key="1">
    <citation type="journal article" date="2016" name="Int. J. Syst. Evol. Microbiol.">
        <title>Desulfotomaculum ferrireducens sp. nov., a moderately thermophilic sulfate-reducing and dissimilatory Fe(III)-reducing bacterium isolated from compost.</title>
        <authorList>
            <person name="Yang G."/>
            <person name="Guo J."/>
            <person name="Zhuang L."/>
            <person name="Yuan Y."/>
            <person name="Zhou S."/>
        </authorList>
    </citation>
    <scope>NUCLEOTIDE SEQUENCE [LARGE SCALE GENOMIC DNA]</scope>
    <source>
        <strain evidence="11 12">GSS09</strain>
    </source>
</reference>
<accession>A0A1S6IUG4</accession>
<dbReference type="InterPro" id="IPR022765">
    <property type="entry name" value="Dna2/Cas4_DUF83"/>
</dbReference>
<dbReference type="KEGG" id="dfg:B0537_04455"/>
<protein>
    <recommendedName>
        <fullName evidence="9">CRISPR-associated exonuclease Cas4</fullName>
        <ecNumber evidence="9">3.1.12.1</ecNumber>
    </recommendedName>
</protein>
<keyword evidence="5 9" id="KW-0408">Iron</keyword>
<evidence type="ECO:0000256" key="4">
    <source>
        <dbReference type="ARBA" id="ARBA00022839"/>
    </source>
</evidence>
<dbReference type="Proteomes" id="UP000189464">
    <property type="component" value="Chromosome"/>
</dbReference>
<dbReference type="Pfam" id="PF01930">
    <property type="entry name" value="Cas_Cas4"/>
    <property type="match status" value="1"/>
</dbReference>
<keyword evidence="7 9" id="KW-0051">Antiviral defense</keyword>
<sequence length="168" mass="20016">MPEREISVSGTLVWYYYICPREVWLISHQINPDQDHDNLSLGRYIGENTYAREKKEIIVGNSKIDVFHTENGKMVIGEVKKSSKYKESARMQLAFYLKELKERGIIARGELRFPKEKAREEVILDDRTERQLDQVKREILRIIYLEKPPQPKRIQFCKKCAYNEFCWS</sequence>
<dbReference type="GO" id="GO:0051536">
    <property type="term" value="F:iron-sulfur cluster binding"/>
    <property type="evidence" value="ECO:0007669"/>
    <property type="project" value="UniProtKB-KW"/>
</dbReference>
<evidence type="ECO:0000256" key="7">
    <source>
        <dbReference type="ARBA" id="ARBA00023118"/>
    </source>
</evidence>
<evidence type="ECO:0000256" key="1">
    <source>
        <dbReference type="ARBA" id="ARBA00022722"/>
    </source>
</evidence>
<dbReference type="GO" id="GO:0046872">
    <property type="term" value="F:metal ion binding"/>
    <property type="evidence" value="ECO:0007669"/>
    <property type="project" value="UniProtKB-KW"/>
</dbReference>